<name>A0A7M1B4Q3_9BACT</name>
<dbReference type="InterPro" id="IPR050810">
    <property type="entry name" value="Bact_Secretion_Sys_Channel"/>
</dbReference>
<dbReference type="InterPro" id="IPR038591">
    <property type="entry name" value="NolW-like_sf"/>
</dbReference>
<evidence type="ECO:0000259" key="8">
    <source>
        <dbReference type="Pfam" id="PF00263"/>
    </source>
</evidence>
<dbReference type="InterPro" id="IPR004846">
    <property type="entry name" value="T2SS/T3SS_dom"/>
</dbReference>
<keyword evidence="6" id="KW-0813">Transport</keyword>
<gene>
    <name evidence="11" type="ORF">FJR45_06840</name>
</gene>
<evidence type="ECO:0000256" key="6">
    <source>
        <dbReference type="RuleBase" id="RU004004"/>
    </source>
</evidence>
<dbReference type="PRINTS" id="PR00811">
    <property type="entry name" value="BCTERIALGSPD"/>
</dbReference>
<dbReference type="RefSeq" id="WP_193149851.1">
    <property type="nucleotide sequence ID" value="NZ_CP041235.1"/>
</dbReference>
<dbReference type="InterPro" id="IPR005644">
    <property type="entry name" value="NolW-like"/>
</dbReference>
<dbReference type="PANTHER" id="PTHR30332:SF24">
    <property type="entry name" value="SECRETIN GSPD-RELATED"/>
    <property type="match status" value="1"/>
</dbReference>
<dbReference type="KEGG" id="ssei:FJR45_06840"/>
<organism evidence="11 12">
    <name type="scientific">Sulfurimonas sediminis</name>
    <dbReference type="NCBI Taxonomy" id="2590020"/>
    <lineage>
        <taxon>Bacteria</taxon>
        <taxon>Pseudomonadati</taxon>
        <taxon>Campylobacterota</taxon>
        <taxon>Epsilonproteobacteria</taxon>
        <taxon>Campylobacterales</taxon>
        <taxon>Sulfurimonadaceae</taxon>
        <taxon>Sulfurimonas</taxon>
    </lineage>
</organism>
<reference evidence="11 12" key="1">
    <citation type="submission" date="2019-06" db="EMBL/GenBank/DDBJ databases">
        <title>Sulfurimonas gotlandica sp. nov., a chemoautotrophic and psychrotolerant epsilonproteobacterium isolated from a pelagic redoxcline, and an emended description of the genus Sulfurimonas.</title>
        <authorList>
            <person name="Wang S."/>
            <person name="Jiang L."/>
            <person name="Shao Z."/>
        </authorList>
    </citation>
    <scope>NUCLEOTIDE SEQUENCE [LARGE SCALE GENOMIC DNA]</scope>
    <source>
        <strain evidence="11 12">S2-6</strain>
    </source>
</reference>
<feature type="domain" description="NolW-like" evidence="9">
    <location>
        <begin position="184"/>
        <end position="252"/>
    </location>
</feature>
<keyword evidence="4" id="KW-0472">Membrane</keyword>
<comment type="subcellular location">
    <subcellularLocation>
        <location evidence="6">Cell outer membrane</location>
    </subcellularLocation>
    <subcellularLocation>
        <location evidence="1">Membrane</location>
    </subcellularLocation>
</comment>
<keyword evidence="12" id="KW-1185">Reference proteome</keyword>
<evidence type="ECO:0000259" key="9">
    <source>
        <dbReference type="Pfam" id="PF03958"/>
    </source>
</evidence>
<evidence type="ECO:0000256" key="3">
    <source>
        <dbReference type="ARBA" id="ARBA00022729"/>
    </source>
</evidence>
<evidence type="ECO:0000256" key="5">
    <source>
        <dbReference type="RuleBase" id="RU004003"/>
    </source>
</evidence>
<feature type="domain" description="GspD-like N0" evidence="10">
    <location>
        <begin position="25"/>
        <end position="90"/>
    </location>
</feature>
<dbReference type="Gene3D" id="3.30.1370.120">
    <property type="match status" value="3"/>
</dbReference>
<sequence length="618" mass="67627">MKFIKHIALILLLTFSLQAREQVNVNFSNLAIDDFVKLVAKITHKNILMNYKINGSVNLVSSVPIYDDELMGMLVSVLQSKGYSLVRNGSYYEVVRSSEVARSNADVIKPNQKVSGSLMVTQAIKVEGENVDIIAAKIRYLISKTAKLMTLKESNTILITDYPKNIETIKKIIKDIQRTNNSIVKLIYIKHADAGKIQARLLDISKSIFNPKIASDKVNIIFDENINGLIVIGNKKNVAKIEDLAKKLDVESNVSRTVEVYSLKNSDVKNVIKTLKEIISDKTYKGLTTKPNISSNEEINAIIAVADPEMLKGIKVIIDALDKEKYQVYVQARIININKNNAESLGIKYGFAAGDVSASGLYAMSANFGDANLQNLASTQIINYLGAIGSGAKSALALGATLDFLQSHGASKTISNPSILCVNNKQSSIYVGKTISIISGATTNAVSGVTNNYKRENIGLTLRIKPRVSSNDKVTLDVEASLENILSADAAGQPVTSKQEVKTQAILRSGESIIIGGLVKSLDRKTKTKVPLLGDIPLIGDYLFASTETIKEQDNLVVILTPYVIDKSEELSKLQRDLGVLSSVQKEYNEKIFKKITSKKNEKTQKSTEPAVHVKGVY</sequence>
<accession>A0A7M1B4Q3</accession>
<dbReference type="PANTHER" id="PTHR30332">
    <property type="entry name" value="PROBABLE GENERAL SECRETION PATHWAY PROTEIN D"/>
    <property type="match status" value="1"/>
</dbReference>
<protein>
    <recommendedName>
        <fullName evidence="13">Type II secretion system protein GspD</fullName>
    </recommendedName>
</protein>
<feature type="chain" id="PRO_5032543564" description="Type II secretion system protein GspD" evidence="7">
    <location>
        <begin position="22"/>
        <end position="618"/>
    </location>
</feature>
<feature type="signal peptide" evidence="7">
    <location>
        <begin position="1"/>
        <end position="21"/>
    </location>
</feature>
<proteinExistence type="inferred from homology"/>
<dbReference type="AlphaFoldDB" id="A0A7M1B4Q3"/>
<dbReference type="InterPro" id="IPR049371">
    <property type="entry name" value="GspD-like_N0"/>
</dbReference>
<dbReference type="InterPro" id="IPR004845">
    <property type="entry name" value="T2SS_GspD_CS"/>
</dbReference>
<dbReference type="GO" id="GO:0009306">
    <property type="term" value="P:protein secretion"/>
    <property type="evidence" value="ECO:0007669"/>
    <property type="project" value="InterPro"/>
</dbReference>
<evidence type="ECO:0008006" key="13">
    <source>
        <dbReference type="Google" id="ProtNLM"/>
    </source>
</evidence>
<dbReference type="PROSITE" id="PS00875">
    <property type="entry name" value="T2SP_D"/>
    <property type="match status" value="1"/>
</dbReference>
<evidence type="ECO:0000256" key="4">
    <source>
        <dbReference type="ARBA" id="ARBA00023136"/>
    </source>
</evidence>
<evidence type="ECO:0000313" key="11">
    <source>
        <dbReference type="EMBL" id="QOP43682.1"/>
    </source>
</evidence>
<evidence type="ECO:0000256" key="1">
    <source>
        <dbReference type="ARBA" id="ARBA00004370"/>
    </source>
</evidence>
<dbReference type="Pfam" id="PF00263">
    <property type="entry name" value="Secretin"/>
    <property type="match status" value="1"/>
</dbReference>
<keyword evidence="2" id="KW-0812">Transmembrane</keyword>
<comment type="similarity">
    <text evidence="5">Belongs to the bacterial secretin family.</text>
</comment>
<dbReference type="GO" id="GO:0015627">
    <property type="term" value="C:type II protein secretion system complex"/>
    <property type="evidence" value="ECO:0007669"/>
    <property type="project" value="TreeGrafter"/>
</dbReference>
<dbReference type="Proteomes" id="UP000593719">
    <property type="component" value="Chromosome"/>
</dbReference>
<dbReference type="InterPro" id="IPR001775">
    <property type="entry name" value="GspD/PilQ"/>
</dbReference>
<evidence type="ECO:0000256" key="7">
    <source>
        <dbReference type="SAM" id="SignalP"/>
    </source>
</evidence>
<evidence type="ECO:0000256" key="2">
    <source>
        <dbReference type="ARBA" id="ARBA00022692"/>
    </source>
</evidence>
<dbReference type="GO" id="GO:0009279">
    <property type="term" value="C:cell outer membrane"/>
    <property type="evidence" value="ECO:0007669"/>
    <property type="project" value="UniProtKB-SubCell"/>
</dbReference>
<evidence type="ECO:0000313" key="12">
    <source>
        <dbReference type="Proteomes" id="UP000593719"/>
    </source>
</evidence>
<evidence type="ECO:0000259" key="10">
    <source>
        <dbReference type="Pfam" id="PF21305"/>
    </source>
</evidence>
<dbReference type="Pfam" id="PF03958">
    <property type="entry name" value="Secretin_N"/>
    <property type="match status" value="1"/>
</dbReference>
<dbReference type="Pfam" id="PF21305">
    <property type="entry name" value="type_II_gspD_N0"/>
    <property type="match status" value="1"/>
</dbReference>
<dbReference type="EMBL" id="CP041235">
    <property type="protein sequence ID" value="QOP43682.1"/>
    <property type="molecule type" value="Genomic_DNA"/>
</dbReference>
<keyword evidence="3 7" id="KW-0732">Signal</keyword>
<feature type="domain" description="Type II/III secretion system secretin-like" evidence="8">
    <location>
        <begin position="405"/>
        <end position="566"/>
    </location>
</feature>